<protein>
    <submittedName>
        <fullName evidence="2">Capsid assembly protein</fullName>
    </submittedName>
</protein>
<evidence type="ECO:0000256" key="1">
    <source>
        <dbReference type="SAM" id="MobiDB-lite"/>
    </source>
</evidence>
<reference evidence="2" key="2">
    <citation type="submission" date="2018-11" db="EMBL/GenBank/DDBJ databases">
        <title>Complete genome sequences of new Aeromonas and Pseudomonas phages promising in phage therapy dedicated to aquaculture.</title>
        <authorList>
            <person name="Stanczyk M."/>
        </authorList>
    </citation>
    <scope>NUCLEOTIDE SEQUENCE</scope>
</reference>
<dbReference type="Pfam" id="PF05396">
    <property type="entry name" value="Phage_T7_Capsid"/>
    <property type="match status" value="1"/>
</dbReference>
<feature type="compositionally biased region" description="Low complexity" evidence="1">
    <location>
        <begin position="256"/>
        <end position="269"/>
    </location>
</feature>
<dbReference type="GO" id="GO:0019069">
    <property type="term" value="P:viral capsid assembly"/>
    <property type="evidence" value="ECO:0007669"/>
    <property type="project" value="InterPro"/>
</dbReference>
<dbReference type="InterPro" id="IPR008768">
    <property type="entry name" value="Gp9-like"/>
</dbReference>
<feature type="region of interest" description="Disordered" evidence="1">
    <location>
        <begin position="71"/>
        <end position="109"/>
    </location>
</feature>
<dbReference type="GeneID" id="54991680"/>
<feature type="compositionally biased region" description="Basic and acidic residues" evidence="1">
    <location>
        <begin position="71"/>
        <end position="80"/>
    </location>
</feature>
<sequence length="306" mass="32971">MSDSNPYAQFGVHNAVLTGDSIEDHNQNMLAQDVAVRDGDDAVELVHSDAGVTVTDLVDDELNTEDRVEVNIPDGEFHEEVSDETDEAADNGADEGDEGFTPLGDIPDELTQTSNQISEYADGFQQMKAQAVERGLPAEMAAQVEHEYEENGELSEASLKALEEAGFGRGFVQAYIKGQESLAEQYVGRIMEFAGGKDSFNRVVAHMQANSPDALEALEEAIQRQDIKAVKTTINLAMASQAKKFGQAPNRSVTRKAPASAPKPAATKPQGFPNSDAMVAAMSDRRYGTDPAYRASVQAKVAASNW</sequence>
<reference evidence="2" key="1">
    <citation type="submission" date="2018-03" db="EMBL/GenBank/DDBJ databases">
        <authorList>
            <person name="Kolsut J."/>
            <person name="Wojcik E."/>
            <person name="Wojtasik A."/>
            <person name="Dastych J."/>
        </authorList>
    </citation>
    <scope>NUCLEOTIDE SEQUENCE</scope>
</reference>
<feature type="region of interest" description="Disordered" evidence="1">
    <location>
        <begin position="245"/>
        <end position="275"/>
    </location>
</feature>
<keyword evidence="3" id="KW-1185">Reference proteome</keyword>
<proteinExistence type="predicted"/>
<organism evidence="2 3">
    <name type="scientific">Pseudomonas phage 22PfluR64PP</name>
    <dbReference type="NCBI Taxonomy" id="2163970"/>
    <lineage>
        <taxon>Viruses</taxon>
        <taxon>Duplodnaviria</taxon>
        <taxon>Heunggongvirae</taxon>
        <taxon>Uroviricota</taxon>
        <taxon>Caudoviricetes</taxon>
        <taxon>Autographivirales</taxon>
        <taxon>Autotranscriptaviridae</taxon>
        <taxon>Studiervirinae</taxon>
        <taxon>Pfluvirus</taxon>
        <taxon>Pfluvirus pv22PfluR64PP</taxon>
        <taxon>Pifdecavirus pv22PfluR64PP</taxon>
    </lineage>
</organism>
<evidence type="ECO:0000313" key="2">
    <source>
        <dbReference type="EMBL" id="AWH14597.1"/>
    </source>
</evidence>
<dbReference type="KEGG" id="vg:54991680"/>
<evidence type="ECO:0000313" key="3">
    <source>
        <dbReference type="Proteomes" id="UP000246834"/>
    </source>
</evidence>
<name>A0A2S1PDF5_9CAUD</name>
<dbReference type="EMBL" id="MH179472">
    <property type="protein sequence ID" value="AWH14597.1"/>
    <property type="molecule type" value="Genomic_DNA"/>
</dbReference>
<dbReference type="RefSeq" id="YP_009801170.1">
    <property type="nucleotide sequence ID" value="NC_047965.1"/>
</dbReference>
<feature type="compositionally biased region" description="Acidic residues" evidence="1">
    <location>
        <begin position="81"/>
        <end position="98"/>
    </location>
</feature>
<dbReference type="Proteomes" id="UP000246834">
    <property type="component" value="Segment"/>
</dbReference>
<accession>A0A2S1PDF5</accession>